<accession>A0A5R9GL51</accession>
<dbReference type="InterPro" id="IPR009057">
    <property type="entry name" value="Homeodomain-like_sf"/>
</dbReference>
<dbReference type="PANTHER" id="PTHR43280:SF2">
    <property type="entry name" value="HTH-TYPE TRANSCRIPTIONAL REGULATOR EXSA"/>
    <property type="match status" value="1"/>
</dbReference>
<evidence type="ECO:0000256" key="2">
    <source>
        <dbReference type="ARBA" id="ARBA00023125"/>
    </source>
</evidence>
<evidence type="ECO:0000313" key="6">
    <source>
        <dbReference type="Proteomes" id="UP000309676"/>
    </source>
</evidence>
<dbReference type="AlphaFoldDB" id="A0A5R9GL51"/>
<dbReference type="SUPFAM" id="SSF46689">
    <property type="entry name" value="Homeodomain-like"/>
    <property type="match status" value="2"/>
</dbReference>
<sequence>MIREVQATDLHIIDFSVVEEVIQVRIRLCREGSISRSAEAPGGGMHPALYEILHITSGKVRFRWMSNVCEAEAPAVFIMSVSTPHLLESLRAEAKFRFIELAEWDRFTFTDKQIDRWNFMQTRKDIYSGALAAAIIQSLDFVHHLQSTGVADQSQTLEEVCLLEIQKTYKLIEHILNDSGKAGGGQYKPKPSEMADLLIEYMDAHYKEDITLHRLADVVRLNPSYLVRMFKKQTNTTPFDYLRDLRLKAAIRYLSVTNLPISSIVEEAGFKSVHYFSRTFKQEYGQSPAEWRKRFRKTGAIDNM</sequence>
<evidence type="ECO:0000256" key="1">
    <source>
        <dbReference type="ARBA" id="ARBA00023015"/>
    </source>
</evidence>
<keyword evidence="6" id="KW-1185">Reference proteome</keyword>
<dbReference type="PRINTS" id="PR00032">
    <property type="entry name" value="HTHARAC"/>
</dbReference>
<reference evidence="5 6" key="1">
    <citation type="submission" date="2019-05" db="EMBL/GenBank/DDBJ databases">
        <authorList>
            <person name="Narsing Rao M.P."/>
            <person name="Li W.J."/>
        </authorList>
    </citation>
    <scope>NUCLEOTIDE SEQUENCE [LARGE SCALE GENOMIC DNA]</scope>
    <source>
        <strain evidence="5 6">SYSU_K30003</strain>
    </source>
</reference>
<dbReference type="GO" id="GO:0003700">
    <property type="term" value="F:DNA-binding transcription factor activity"/>
    <property type="evidence" value="ECO:0007669"/>
    <property type="project" value="InterPro"/>
</dbReference>
<dbReference type="GO" id="GO:0043565">
    <property type="term" value="F:sequence-specific DNA binding"/>
    <property type="evidence" value="ECO:0007669"/>
    <property type="project" value="InterPro"/>
</dbReference>
<dbReference type="Pfam" id="PF12833">
    <property type="entry name" value="HTH_18"/>
    <property type="match status" value="1"/>
</dbReference>
<keyword evidence="3" id="KW-0804">Transcription</keyword>
<dbReference type="PANTHER" id="PTHR43280">
    <property type="entry name" value="ARAC-FAMILY TRANSCRIPTIONAL REGULATOR"/>
    <property type="match status" value="1"/>
</dbReference>
<evidence type="ECO:0000259" key="4">
    <source>
        <dbReference type="PROSITE" id="PS01124"/>
    </source>
</evidence>
<name>A0A5R9GL51_9BACL</name>
<evidence type="ECO:0000313" key="5">
    <source>
        <dbReference type="EMBL" id="TLS52485.1"/>
    </source>
</evidence>
<comment type="caution">
    <text evidence="5">The sequence shown here is derived from an EMBL/GenBank/DDBJ whole genome shotgun (WGS) entry which is preliminary data.</text>
</comment>
<dbReference type="InterPro" id="IPR018060">
    <property type="entry name" value="HTH_AraC"/>
</dbReference>
<evidence type="ECO:0000256" key="3">
    <source>
        <dbReference type="ARBA" id="ARBA00023163"/>
    </source>
</evidence>
<proteinExistence type="predicted"/>
<dbReference type="Proteomes" id="UP000309676">
    <property type="component" value="Unassembled WGS sequence"/>
</dbReference>
<keyword evidence="1" id="KW-0805">Transcription regulation</keyword>
<organism evidence="5 6">
    <name type="scientific">Paenibacillus antri</name>
    <dbReference type="NCBI Taxonomy" id="2582848"/>
    <lineage>
        <taxon>Bacteria</taxon>
        <taxon>Bacillati</taxon>
        <taxon>Bacillota</taxon>
        <taxon>Bacilli</taxon>
        <taxon>Bacillales</taxon>
        <taxon>Paenibacillaceae</taxon>
        <taxon>Paenibacillus</taxon>
    </lineage>
</organism>
<dbReference type="Gene3D" id="1.10.10.60">
    <property type="entry name" value="Homeodomain-like"/>
    <property type="match status" value="2"/>
</dbReference>
<gene>
    <name evidence="5" type="ORF">FE782_11040</name>
</gene>
<dbReference type="PROSITE" id="PS01124">
    <property type="entry name" value="HTH_ARAC_FAMILY_2"/>
    <property type="match status" value="1"/>
</dbReference>
<dbReference type="EMBL" id="VCIW01000005">
    <property type="protein sequence ID" value="TLS52485.1"/>
    <property type="molecule type" value="Genomic_DNA"/>
</dbReference>
<feature type="domain" description="HTH araC/xylS-type" evidence="4">
    <location>
        <begin position="196"/>
        <end position="294"/>
    </location>
</feature>
<dbReference type="SMART" id="SM00342">
    <property type="entry name" value="HTH_ARAC"/>
    <property type="match status" value="1"/>
</dbReference>
<dbReference type="InterPro" id="IPR020449">
    <property type="entry name" value="Tscrpt_reg_AraC-type_HTH"/>
</dbReference>
<protein>
    <submittedName>
        <fullName evidence="5">Helix-turn-helix domain-containing protein</fullName>
    </submittedName>
</protein>
<keyword evidence="2" id="KW-0238">DNA-binding</keyword>